<dbReference type="EMBL" id="QTSX02000834">
    <property type="protein sequence ID" value="KAJ9084519.1"/>
    <property type="molecule type" value="Genomic_DNA"/>
</dbReference>
<name>A0ACC2UBV3_9FUNG</name>
<comment type="caution">
    <text evidence="1">The sequence shown here is derived from an EMBL/GenBank/DDBJ whole genome shotgun (WGS) entry which is preliminary data.</text>
</comment>
<evidence type="ECO:0000313" key="1">
    <source>
        <dbReference type="EMBL" id="KAJ9084519.1"/>
    </source>
</evidence>
<gene>
    <name evidence="1" type="ORF">DSO57_1023614</name>
</gene>
<reference evidence="1" key="1">
    <citation type="submission" date="2022-04" db="EMBL/GenBank/DDBJ databases">
        <title>Genome of the entomopathogenic fungus Entomophthora muscae.</title>
        <authorList>
            <person name="Elya C."/>
            <person name="Lovett B.R."/>
            <person name="Lee E."/>
            <person name="Macias A.M."/>
            <person name="Hajek A.E."/>
            <person name="De Bivort B.L."/>
            <person name="Kasson M.T."/>
            <person name="De Fine Licht H.H."/>
            <person name="Stajich J.E."/>
        </authorList>
    </citation>
    <scope>NUCLEOTIDE SEQUENCE</scope>
    <source>
        <strain evidence="1">Berkeley</strain>
    </source>
</reference>
<dbReference type="Proteomes" id="UP001165960">
    <property type="component" value="Unassembled WGS sequence"/>
</dbReference>
<accession>A0ACC2UBV3</accession>
<sequence>MDANKDIKPAKVRVKPASRACDLCRKLKVRCAASADGCRTCKIRDRKCTYQNPRKRNSSPKSPPCDDLNQVLLMRLLSYKDITQPEINHILAYFESIYPQLAKSACISPHDFQIITNEGSHQEFALAKHLIIALLGFHLDLGNPTPSDNTIANYAKATALIPYLNPTSTLAPLIQASLGHAFQCATTFTSHPLSNFHNLK</sequence>
<proteinExistence type="predicted"/>
<keyword evidence="2" id="KW-1185">Reference proteome</keyword>
<protein>
    <submittedName>
        <fullName evidence="1">Uncharacterized protein</fullName>
    </submittedName>
</protein>
<organism evidence="1 2">
    <name type="scientific">Entomophthora muscae</name>
    <dbReference type="NCBI Taxonomy" id="34485"/>
    <lineage>
        <taxon>Eukaryota</taxon>
        <taxon>Fungi</taxon>
        <taxon>Fungi incertae sedis</taxon>
        <taxon>Zoopagomycota</taxon>
        <taxon>Entomophthoromycotina</taxon>
        <taxon>Entomophthoromycetes</taxon>
        <taxon>Entomophthorales</taxon>
        <taxon>Entomophthoraceae</taxon>
        <taxon>Entomophthora</taxon>
    </lineage>
</organism>
<evidence type="ECO:0000313" key="2">
    <source>
        <dbReference type="Proteomes" id="UP001165960"/>
    </source>
</evidence>